<feature type="domain" description="Tr-type G" evidence="9">
    <location>
        <begin position="50"/>
        <end position="129"/>
    </location>
</feature>
<dbReference type="GO" id="GO:0003746">
    <property type="term" value="F:translation elongation factor activity"/>
    <property type="evidence" value="ECO:0007669"/>
    <property type="project" value="UniProtKB-KW"/>
</dbReference>
<accession>A0A8C2G9A1</accession>
<keyword evidence="4" id="KW-0251">Elongation factor</keyword>
<dbReference type="Ensembl" id="ENSCCRT00020071285.1">
    <property type="protein sequence ID" value="ENSCCRP00020064754.1"/>
    <property type="gene ID" value="ENSCCRG00020030513.1"/>
</dbReference>
<dbReference type="Ensembl" id="ENSCCRT00010080151.1">
    <property type="protein sequence ID" value="ENSCCRP00010072497.1"/>
    <property type="gene ID" value="ENSCCRG00010031315.1"/>
</dbReference>
<dbReference type="InterPro" id="IPR050055">
    <property type="entry name" value="EF-Tu_GTPase"/>
</dbReference>
<evidence type="ECO:0000256" key="8">
    <source>
        <dbReference type="ARBA" id="ARBA00051990"/>
    </source>
</evidence>
<dbReference type="PROSITE" id="PS00301">
    <property type="entry name" value="G_TR_1"/>
    <property type="match status" value="1"/>
</dbReference>
<evidence type="ECO:0000259" key="10">
    <source>
        <dbReference type="Pfam" id="PF03143"/>
    </source>
</evidence>
<keyword evidence="6" id="KW-0496">Mitochondrion</keyword>
<gene>
    <name evidence="11" type="primary">tufm</name>
</gene>
<proteinExistence type="inferred from homology"/>
<evidence type="ECO:0000256" key="7">
    <source>
        <dbReference type="ARBA" id="ARBA00023134"/>
    </source>
</evidence>
<evidence type="ECO:0000313" key="12">
    <source>
        <dbReference type="Proteomes" id="UP000694427"/>
    </source>
</evidence>
<evidence type="ECO:0000313" key="13">
    <source>
        <dbReference type="Proteomes" id="UP000694701"/>
    </source>
</evidence>
<dbReference type="Proteomes" id="UP000694701">
    <property type="component" value="Unplaced"/>
</dbReference>
<dbReference type="Gene3D" id="3.40.50.300">
    <property type="entry name" value="P-loop containing nucleotide triphosphate hydrolases"/>
    <property type="match status" value="1"/>
</dbReference>
<keyword evidence="7" id="KW-0342">GTP-binding</keyword>
<dbReference type="Gene3D" id="2.40.30.10">
    <property type="entry name" value="Translation factors"/>
    <property type="match status" value="1"/>
</dbReference>
<evidence type="ECO:0000256" key="1">
    <source>
        <dbReference type="ARBA" id="ARBA00007249"/>
    </source>
</evidence>
<name>A0A8C2G9A1_CYPCA</name>
<reference evidence="11" key="1">
    <citation type="submission" date="2025-05" db="UniProtKB">
        <authorList>
            <consortium name="Ensembl"/>
        </authorList>
    </citation>
    <scope>IDENTIFICATION</scope>
</reference>
<dbReference type="Pfam" id="PF03143">
    <property type="entry name" value="GTP_EFTU_D3"/>
    <property type="match status" value="1"/>
</dbReference>
<comment type="catalytic activity">
    <reaction evidence="8">
        <text>GTP + H2O = GDP + phosphate + H(+)</text>
        <dbReference type="Rhea" id="RHEA:19669"/>
        <dbReference type="ChEBI" id="CHEBI:15377"/>
        <dbReference type="ChEBI" id="CHEBI:15378"/>
        <dbReference type="ChEBI" id="CHEBI:37565"/>
        <dbReference type="ChEBI" id="CHEBI:43474"/>
        <dbReference type="ChEBI" id="CHEBI:58189"/>
        <dbReference type="EC" id="3.6.5.3"/>
    </reaction>
    <physiologicalReaction direction="left-to-right" evidence="8">
        <dbReference type="Rhea" id="RHEA:19670"/>
    </physiologicalReaction>
</comment>
<evidence type="ECO:0000256" key="2">
    <source>
        <dbReference type="ARBA" id="ARBA00011986"/>
    </source>
</evidence>
<dbReference type="GO" id="GO:0005525">
    <property type="term" value="F:GTP binding"/>
    <property type="evidence" value="ECO:0007669"/>
    <property type="project" value="UniProtKB-KW"/>
</dbReference>
<protein>
    <recommendedName>
        <fullName evidence="2">protein-synthesizing GTPase</fullName>
        <ecNumber evidence="2">3.6.5.3</ecNumber>
    </recommendedName>
</protein>
<comment type="similarity">
    <text evidence="1">Belongs to the TRAFAC class translation factor GTPase superfamily. Classic translation factor GTPase family. EF-Tu/EF-1A subfamily.</text>
</comment>
<evidence type="ECO:0000313" key="11">
    <source>
        <dbReference type="Ensembl" id="ENSCCRP00020064754.1"/>
    </source>
</evidence>
<dbReference type="GO" id="GO:0005739">
    <property type="term" value="C:mitochondrion"/>
    <property type="evidence" value="ECO:0007669"/>
    <property type="project" value="TreeGrafter"/>
</dbReference>
<evidence type="ECO:0000256" key="3">
    <source>
        <dbReference type="ARBA" id="ARBA00022741"/>
    </source>
</evidence>
<feature type="domain" description="Translation elongation factor EFTu/EF1A C-terminal" evidence="10">
    <location>
        <begin position="133"/>
        <end position="182"/>
    </location>
</feature>
<evidence type="ECO:0000256" key="4">
    <source>
        <dbReference type="ARBA" id="ARBA00022768"/>
    </source>
</evidence>
<sequence>MAALVGVRACLSALQLTSPSLLHSSYKLCAVPLSRRNFAAEAKKVFSRSKPHLNIGTIGHVDHGKTTLTAAITKVLAEAGGARYKTYEDIDNAPEEKARGITINASHVEYTTANRHYAHTDCPGHADYQVLNNISTRREMVMPGEDASLILALRQPMALDRGQRFTLRDGNQTIGTGLVTEILPMTEDDKYNWG</sequence>
<keyword evidence="3" id="KW-0547">Nucleotide-binding</keyword>
<dbReference type="InterPro" id="IPR031157">
    <property type="entry name" value="G_TR_CS"/>
</dbReference>
<dbReference type="AlphaFoldDB" id="A0A8C2G9A1"/>
<dbReference type="InterPro" id="IPR004160">
    <property type="entry name" value="Transl_elong_EFTu/EF1A_C"/>
</dbReference>
<evidence type="ECO:0000256" key="6">
    <source>
        <dbReference type="ARBA" id="ARBA00023128"/>
    </source>
</evidence>
<keyword evidence="5" id="KW-0648">Protein biosynthesis</keyword>
<evidence type="ECO:0000256" key="5">
    <source>
        <dbReference type="ARBA" id="ARBA00022917"/>
    </source>
</evidence>
<dbReference type="GO" id="GO:0070125">
    <property type="term" value="P:mitochondrial translational elongation"/>
    <property type="evidence" value="ECO:0007669"/>
    <property type="project" value="TreeGrafter"/>
</dbReference>
<keyword evidence="12" id="KW-1185">Reference proteome</keyword>
<dbReference type="PANTHER" id="PTHR43721">
    <property type="entry name" value="ELONGATION FACTOR TU-RELATED"/>
    <property type="match status" value="1"/>
</dbReference>
<dbReference type="SUPFAM" id="SSF52540">
    <property type="entry name" value="P-loop containing nucleoside triphosphate hydrolases"/>
    <property type="match status" value="1"/>
</dbReference>
<organism evidence="11 13">
    <name type="scientific">Cyprinus carpio</name>
    <name type="common">Common carp</name>
    <dbReference type="NCBI Taxonomy" id="7962"/>
    <lineage>
        <taxon>Eukaryota</taxon>
        <taxon>Metazoa</taxon>
        <taxon>Chordata</taxon>
        <taxon>Craniata</taxon>
        <taxon>Vertebrata</taxon>
        <taxon>Euteleostomi</taxon>
        <taxon>Actinopterygii</taxon>
        <taxon>Neopterygii</taxon>
        <taxon>Teleostei</taxon>
        <taxon>Ostariophysi</taxon>
        <taxon>Cypriniformes</taxon>
        <taxon>Cyprinidae</taxon>
        <taxon>Cyprininae</taxon>
        <taxon>Cyprinus</taxon>
    </lineage>
</organism>
<dbReference type="GO" id="GO:0003924">
    <property type="term" value="F:GTPase activity"/>
    <property type="evidence" value="ECO:0007669"/>
    <property type="project" value="InterPro"/>
</dbReference>
<dbReference type="InterPro" id="IPR027417">
    <property type="entry name" value="P-loop_NTPase"/>
</dbReference>
<dbReference type="PANTHER" id="PTHR43721:SF36">
    <property type="entry name" value="ELONGATION FACTOR TU, MITOCHONDRIAL"/>
    <property type="match status" value="1"/>
</dbReference>
<evidence type="ECO:0000259" key="9">
    <source>
        <dbReference type="Pfam" id="PF00009"/>
    </source>
</evidence>
<dbReference type="Proteomes" id="UP000694427">
    <property type="component" value="Unplaced"/>
</dbReference>
<dbReference type="InterPro" id="IPR009001">
    <property type="entry name" value="Transl_elong_EF1A/Init_IF2_C"/>
</dbReference>
<dbReference type="Pfam" id="PF00009">
    <property type="entry name" value="GTP_EFTU"/>
    <property type="match status" value="1"/>
</dbReference>
<dbReference type="PRINTS" id="PR00315">
    <property type="entry name" value="ELONGATNFCT"/>
</dbReference>
<dbReference type="SUPFAM" id="SSF50465">
    <property type="entry name" value="EF-Tu/eEF-1alpha/eIF2-gamma C-terminal domain"/>
    <property type="match status" value="1"/>
</dbReference>
<dbReference type="EC" id="3.6.5.3" evidence="2"/>
<dbReference type="InterPro" id="IPR000795">
    <property type="entry name" value="T_Tr_GTP-bd_dom"/>
</dbReference>